<dbReference type="InterPro" id="IPR052523">
    <property type="entry name" value="Trichothecene_AcTrans"/>
</dbReference>
<evidence type="ECO:0000313" key="2">
    <source>
        <dbReference type="EMBL" id="KFA66388.1"/>
    </source>
</evidence>
<protein>
    <recommendedName>
        <fullName evidence="1">N-acetyltransferase domain-containing protein</fullName>
    </recommendedName>
</protein>
<gene>
    <name evidence="2" type="ORF">S40285_01284</name>
</gene>
<accession>A0A084QR03</accession>
<organism evidence="2 3">
    <name type="scientific">Stachybotrys chlorohalonatus (strain IBT 40285)</name>
    <dbReference type="NCBI Taxonomy" id="1283841"/>
    <lineage>
        <taxon>Eukaryota</taxon>
        <taxon>Fungi</taxon>
        <taxon>Dikarya</taxon>
        <taxon>Ascomycota</taxon>
        <taxon>Pezizomycotina</taxon>
        <taxon>Sordariomycetes</taxon>
        <taxon>Hypocreomycetidae</taxon>
        <taxon>Hypocreales</taxon>
        <taxon>Stachybotryaceae</taxon>
        <taxon>Stachybotrys</taxon>
    </lineage>
</organism>
<dbReference type="AlphaFoldDB" id="A0A084QR03"/>
<dbReference type="Gene3D" id="3.40.630.30">
    <property type="match status" value="1"/>
</dbReference>
<dbReference type="OMA" id="WDGGIVM"/>
<dbReference type="GO" id="GO:0016747">
    <property type="term" value="F:acyltransferase activity, transferring groups other than amino-acyl groups"/>
    <property type="evidence" value="ECO:0007669"/>
    <property type="project" value="InterPro"/>
</dbReference>
<dbReference type="InterPro" id="IPR000182">
    <property type="entry name" value="GNAT_dom"/>
</dbReference>
<evidence type="ECO:0000259" key="1">
    <source>
        <dbReference type="PROSITE" id="PS51186"/>
    </source>
</evidence>
<dbReference type="Pfam" id="PF13673">
    <property type="entry name" value="Acetyltransf_10"/>
    <property type="match status" value="1"/>
</dbReference>
<dbReference type="PANTHER" id="PTHR42791:SF16">
    <property type="entry name" value="N-ACETYLTRANSFERASE DOMAIN-CONTAINING PROTEIN"/>
    <property type="match status" value="1"/>
</dbReference>
<dbReference type="PROSITE" id="PS51186">
    <property type="entry name" value="GNAT"/>
    <property type="match status" value="1"/>
</dbReference>
<sequence length="228" mass="26280">MSAPSSVYRLRAGRASDTYPATLVWAAAFDHDTLLDVLFPQRRSQPENVLNYVHRLFQMRYWSIDYTMEVLADEQDKIVGLTWWRAPADAISFYRKWLSPHTWFVSVVRAYLQTRDYLFPLPSFDEHSFNAFTRAMETIKPQIMNSDRRRQAVYLSTLAVQPGLQGQGLGGLLLRRGLQRADQQGRATWLVGLGGTDTFYGRFGFVEVARCNIGELRVWDGGIVMFRE</sequence>
<dbReference type="SUPFAM" id="SSF55729">
    <property type="entry name" value="Acyl-CoA N-acyltransferases (Nat)"/>
    <property type="match status" value="1"/>
</dbReference>
<dbReference type="OrthoDB" id="410198at2759"/>
<keyword evidence="3" id="KW-1185">Reference proteome</keyword>
<reference evidence="2 3" key="1">
    <citation type="journal article" date="2014" name="BMC Genomics">
        <title>Comparative genome sequencing reveals chemotype-specific gene clusters in the toxigenic black mold Stachybotrys.</title>
        <authorList>
            <person name="Semeiks J."/>
            <person name="Borek D."/>
            <person name="Otwinowski Z."/>
            <person name="Grishin N.V."/>
        </authorList>
    </citation>
    <scope>NUCLEOTIDE SEQUENCE [LARGE SCALE GENOMIC DNA]</scope>
    <source>
        <strain evidence="2 3">IBT 40285</strain>
    </source>
</reference>
<dbReference type="InterPro" id="IPR016181">
    <property type="entry name" value="Acyl_CoA_acyltransferase"/>
</dbReference>
<dbReference type="STRING" id="1283841.A0A084QR03"/>
<dbReference type="Proteomes" id="UP000028524">
    <property type="component" value="Unassembled WGS sequence"/>
</dbReference>
<proteinExistence type="predicted"/>
<feature type="domain" description="N-acetyltransferase" evidence="1">
    <location>
        <begin position="68"/>
        <end position="228"/>
    </location>
</feature>
<dbReference type="PANTHER" id="PTHR42791">
    <property type="entry name" value="GNAT FAMILY ACETYLTRANSFERASE"/>
    <property type="match status" value="1"/>
</dbReference>
<name>A0A084QR03_STAC4</name>
<dbReference type="HOGENOM" id="CLU_060131_3_0_1"/>
<evidence type="ECO:0000313" key="3">
    <source>
        <dbReference type="Proteomes" id="UP000028524"/>
    </source>
</evidence>
<dbReference type="EMBL" id="KL660461">
    <property type="protein sequence ID" value="KFA66388.1"/>
    <property type="molecule type" value="Genomic_DNA"/>
</dbReference>
<dbReference type="InParanoid" id="A0A084QR03"/>